<organism evidence="3 4">
    <name type="scientific">Phytoactinopolyspora mesophila</name>
    <dbReference type="NCBI Taxonomy" id="2650750"/>
    <lineage>
        <taxon>Bacteria</taxon>
        <taxon>Bacillati</taxon>
        <taxon>Actinomycetota</taxon>
        <taxon>Actinomycetes</taxon>
        <taxon>Jiangellales</taxon>
        <taxon>Jiangellaceae</taxon>
        <taxon>Phytoactinopolyspora</taxon>
    </lineage>
</organism>
<evidence type="ECO:0000313" key="3">
    <source>
        <dbReference type="EMBL" id="NDL59708.1"/>
    </source>
</evidence>
<proteinExistence type="predicted"/>
<reference evidence="3 4" key="1">
    <citation type="submission" date="2019-11" db="EMBL/GenBank/DDBJ databases">
        <authorList>
            <person name="Li X.-J."/>
            <person name="Feng X.-M."/>
        </authorList>
    </citation>
    <scope>NUCLEOTIDE SEQUENCE [LARGE SCALE GENOMIC DNA]</scope>
    <source>
        <strain evidence="3 4">XMNu-373</strain>
    </source>
</reference>
<feature type="transmembrane region" description="Helical" evidence="2">
    <location>
        <begin position="14"/>
        <end position="36"/>
    </location>
</feature>
<evidence type="ECO:0000256" key="1">
    <source>
        <dbReference type="SAM" id="MobiDB-lite"/>
    </source>
</evidence>
<comment type="caution">
    <text evidence="3">The sequence shown here is derived from an EMBL/GenBank/DDBJ whole genome shotgun (WGS) entry which is preliminary data.</text>
</comment>
<feature type="transmembrane region" description="Helical" evidence="2">
    <location>
        <begin position="42"/>
        <end position="62"/>
    </location>
</feature>
<evidence type="ECO:0000313" key="4">
    <source>
        <dbReference type="Proteomes" id="UP000460435"/>
    </source>
</evidence>
<keyword evidence="2" id="KW-0812">Transmembrane</keyword>
<protein>
    <recommendedName>
        <fullName evidence="5">AtpZ/AtpI family protein</fullName>
    </recommendedName>
</protein>
<dbReference type="AlphaFoldDB" id="A0A7K3MBC8"/>
<keyword evidence="2" id="KW-1133">Transmembrane helix</keyword>
<gene>
    <name evidence="3" type="ORF">F7O44_21790</name>
</gene>
<keyword evidence="2" id="KW-0472">Membrane</keyword>
<accession>A0A7K3MBC8</accession>
<dbReference type="Proteomes" id="UP000460435">
    <property type="component" value="Unassembled WGS sequence"/>
</dbReference>
<feature type="region of interest" description="Disordered" evidence="1">
    <location>
        <begin position="66"/>
        <end position="87"/>
    </location>
</feature>
<evidence type="ECO:0000256" key="2">
    <source>
        <dbReference type="SAM" id="Phobius"/>
    </source>
</evidence>
<name>A0A7K3MBC8_9ACTN</name>
<dbReference type="EMBL" id="WLZY01000008">
    <property type="protein sequence ID" value="NDL59708.1"/>
    <property type="molecule type" value="Genomic_DNA"/>
</dbReference>
<keyword evidence="4" id="KW-1185">Reference proteome</keyword>
<evidence type="ECO:0008006" key="5">
    <source>
        <dbReference type="Google" id="ProtNLM"/>
    </source>
</evidence>
<sequence length="87" mass="9153">MSSRTHLPQGGESVVWHVMGTLLAGPALYGLIGFGVDKLTGWSAGLPVGLVVGFVLSGYIIYKRYGRDDAPGPEANGDDPERAHADD</sequence>